<dbReference type="AlphaFoldDB" id="A0A5A7R9Q5"/>
<dbReference type="OrthoDB" id="116827at2759"/>
<protein>
    <submittedName>
        <fullName evidence="5">Nitric oxide synthase-interacting protein homolog</fullName>
    </submittedName>
</protein>
<dbReference type="Proteomes" id="UP000325081">
    <property type="component" value="Unassembled WGS sequence"/>
</dbReference>
<dbReference type="Pfam" id="PF15906">
    <property type="entry name" value="zf-NOSIP"/>
    <property type="match status" value="1"/>
</dbReference>
<dbReference type="GO" id="GO:0061630">
    <property type="term" value="F:ubiquitin protein ligase activity"/>
    <property type="evidence" value="ECO:0007669"/>
    <property type="project" value="InterPro"/>
</dbReference>
<gene>
    <name evidence="5" type="ORF">STAS_30483</name>
</gene>
<evidence type="ECO:0000313" key="6">
    <source>
        <dbReference type="Proteomes" id="UP000325081"/>
    </source>
</evidence>
<dbReference type="PANTHER" id="PTHR13063">
    <property type="entry name" value="ENOS INTERACTING PROTEIN"/>
    <property type="match status" value="1"/>
</dbReference>
<reference evidence="6" key="1">
    <citation type="journal article" date="2019" name="Curr. Biol.">
        <title>Genome Sequence of Striga asiatica Provides Insight into the Evolution of Plant Parasitism.</title>
        <authorList>
            <person name="Yoshida S."/>
            <person name="Kim S."/>
            <person name="Wafula E.K."/>
            <person name="Tanskanen J."/>
            <person name="Kim Y.M."/>
            <person name="Honaas L."/>
            <person name="Yang Z."/>
            <person name="Spallek T."/>
            <person name="Conn C.E."/>
            <person name="Ichihashi Y."/>
            <person name="Cheong K."/>
            <person name="Cui S."/>
            <person name="Der J.P."/>
            <person name="Gundlach H."/>
            <person name="Jiao Y."/>
            <person name="Hori C."/>
            <person name="Ishida J.K."/>
            <person name="Kasahara H."/>
            <person name="Kiba T."/>
            <person name="Kim M.S."/>
            <person name="Koo N."/>
            <person name="Laohavisit A."/>
            <person name="Lee Y.H."/>
            <person name="Lumba S."/>
            <person name="McCourt P."/>
            <person name="Mortimer J.C."/>
            <person name="Mutuku J.M."/>
            <person name="Nomura T."/>
            <person name="Sasaki-Sekimoto Y."/>
            <person name="Seto Y."/>
            <person name="Wang Y."/>
            <person name="Wakatake T."/>
            <person name="Sakakibara H."/>
            <person name="Demura T."/>
            <person name="Yamaguchi S."/>
            <person name="Yoneyama K."/>
            <person name="Manabe R.I."/>
            <person name="Nelson D.C."/>
            <person name="Schulman A.H."/>
            <person name="Timko M.P."/>
            <person name="dePamphilis C.W."/>
            <person name="Choi D."/>
            <person name="Shirasu K."/>
        </authorList>
    </citation>
    <scope>NUCLEOTIDE SEQUENCE [LARGE SCALE GENOMIC DNA]</scope>
    <source>
        <strain evidence="6">cv. UVA1</strain>
    </source>
</reference>
<evidence type="ECO:0000259" key="4">
    <source>
        <dbReference type="Pfam" id="PF15906"/>
    </source>
</evidence>
<comment type="subcellular location">
    <subcellularLocation>
        <location evidence="1">Nucleus</location>
    </subcellularLocation>
</comment>
<name>A0A5A7R9Q5_STRAF</name>
<keyword evidence="6" id="KW-1185">Reference proteome</keyword>
<evidence type="ECO:0000313" key="5">
    <source>
        <dbReference type="EMBL" id="GER53001.1"/>
    </source>
</evidence>
<feature type="compositionally biased region" description="Basic residues" evidence="3">
    <location>
        <begin position="48"/>
        <end position="59"/>
    </location>
</feature>
<dbReference type="InterPro" id="IPR031790">
    <property type="entry name" value="Znf-NOSIP"/>
</dbReference>
<dbReference type="PANTHER" id="PTHR13063:SF10">
    <property type="entry name" value="NITRIC OXIDE SYNTHASE-INTERACTING PROTEIN"/>
    <property type="match status" value="1"/>
</dbReference>
<dbReference type="GO" id="GO:0005634">
    <property type="term" value="C:nucleus"/>
    <property type="evidence" value="ECO:0007669"/>
    <property type="project" value="UniProtKB-SubCell"/>
</dbReference>
<feature type="domain" description="Nitric oxide synthase-interacting protein zinc-finger" evidence="4">
    <location>
        <begin position="57"/>
        <end position="118"/>
    </location>
</feature>
<accession>A0A5A7R9Q5</accession>
<organism evidence="5 6">
    <name type="scientific">Striga asiatica</name>
    <name type="common">Asiatic witchweed</name>
    <name type="synonym">Buchnera asiatica</name>
    <dbReference type="NCBI Taxonomy" id="4170"/>
    <lineage>
        <taxon>Eukaryota</taxon>
        <taxon>Viridiplantae</taxon>
        <taxon>Streptophyta</taxon>
        <taxon>Embryophyta</taxon>
        <taxon>Tracheophyta</taxon>
        <taxon>Spermatophyta</taxon>
        <taxon>Magnoliopsida</taxon>
        <taxon>eudicotyledons</taxon>
        <taxon>Gunneridae</taxon>
        <taxon>Pentapetalae</taxon>
        <taxon>asterids</taxon>
        <taxon>lamiids</taxon>
        <taxon>Lamiales</taxon>
        <taxon>Orobanchaceae</taxon>
        <taxon>Buchnereae</taxon>
        <taxon>Striga</taxon>
    </lineage>
</organism>
<evidence type="ECO:0000256" key="2">
    <source>
        <dbReference type="ARBA" id="ARBA00023242"/>
    </source>
</evidence>
<dbReference type="InterPro" id="IPR016818">
    <property type="entry name" value="NOSIP"/>
</dbReference>
<sequence length="141" mass="16432">MVKEWLIPCDLFGSFTNTVKKKTGIPIQIEQSRRQNPNSPEKISLSSRRTRKMSQRHSKNNNDLAFFTHDEKPKLGYGTQKERLRRDSIKSFDVCSLCLKPFIKPMSCLKGHFSVKSAFSNACWRRRRIYKAVHITDLGRT</sequence>
<proteinExistence type="predicted"/>
<evidence type="ECO:0000256" key="1">
    <source>
        <dbReference type="ARBA" id="ARBA00004123"/>
    </source>
</evidence>
<dbReference type="EMBL" id="BKCP01010514">
    <property type="protein sequence ID" value="GER53001.1"/>
    <property type="molecule type" value="Genomic_DNA"/>
</dbReference>
<keyword evidence="2" id="KW-0539">Nucleus</keyword>
<feature type="compositionally biased region" description="Polar residues" evidence="3">
    <location>
        <begin position="34"/>
        <end position="47"/>
    </location>
</feature>
<feature type="region of interest" description="Disordered" evidence="3">
    <location>
        <begin position="26"/>
        <end position="65"/>
    </location>
</feature>
<evidence type="ECO:0000256" key="3">
    <source>
        <dbReference type="SAM" id="MobiDB-lite"/>
    </source>
</evidence>
<comment type="caution">
    <text evidence="5">The sequence shown here is derived from an EMBL/GenBank/DDBJ whole genome shotgun (WGS) entry which is preliminary data.</text>
</comment>